<evidence type="ECO:0000313" key="1">
    <source>
        <dbReference type="EMBL" id="JAI05853.1"/>
    </source>
</evidence>
<accession>A0A0E9XSZ2</accession>
<reference evidence="1" key="2">
    <citation type="journal article" date="2015" name="Fish Shellfish Immunol.">
        <title>Early steps in the European eel (Anguilla anguilla)-Vibrio vulnificus interaction in the gills: Role of the RtxA13 toxin.</title>
        <authorList>
            <person name="Callol A."/>
            <person name="Pajuelo D."/>
            <person name="Ebbesson L."/>
            <person name="Teles M."/>
            <person name="MacKenzie S."/>
            <person name="Amaro C."/>
        </authorList>
    </citation>
    <scope>NUCLEOTIDE SEQUENCE</scope>
</reference>
<sequence length="23" mass="2791">MNTLFRYFVERTKLQRATFPGKS</sequence>
<reference evidence="1" key="1">
    <citation type="submission" date="2014-11" db="EMBL/GenBank/DDBJ databases">
        <authorList>
            <person name="Amaro Gonzalez C."/>
        </authorList>
    </citation>
    <scope>NUCLEOTIDE SEQUENCE</scope>
</reference>
<name>A0A0E9XSZ2_ANGAN</name>
<organism evidence="1">
    <name type="scientific">Anguilla anguilla</name>
    <name type="common">European freshwater eel</name>
    <name type="synonym">Muraena anguilla</name>
    <dbReference type="NCBI Taxonomy" id="7936"/>
    <lineage>
        <taxon>Eukaryota</taxon>
        <taxon>Metazoa</taxon>
        <taxon>Chordata</taxon>
        <taxon>Craniata</taxon>
        <taxon>Vertebrata</taxon>
        <taxon>Euteleostomi</taxon>
        <taxon>Actinopterygii</taxon>
        <taxon>Neopterygii</taxon>
        <taxon>Teleostei</taxon>
        <taxon>Anguilliformes</taxon>
        <taxon>Anguillidae</taxon>
        <taxon>Anguilla</taxon>
    </lineage>
</organism>
<dbReference type="EMBL" id="GBXM01002725">
    <property type="protein sequence ID" value="JAI05853.1"/>
    <property type="molecule type" value="Transcribed_RNA"/>
</dbReference>
<proteinExistence type="predicted"/>
<protein>
    <submittedName>
        <fullName evidence="1">Uncharacterized protein</fullName>
    </submittedName>
</protein>
<dbReference type="AlphaFoldDB" id="A0A0E9XSZ2"/>